<reference evidence="3" key="1">
    <citation type="submission" date="2016-11" db="EMBL/GenBank/DDBJ databases">
        <authorList>
            <person name="Jaros S."/>
            <person name="Januszkiewicz K."/>
            <person name="Wedrychowicz H."/>
        </authorList>
    </citation>
    <scope>NUCLEOTIDE SEQUENCE [LARGE SCALE GENOMIC DNA]</scope>
    <source>
        <strain evidence="3">DSM 19729</strain>
    </source>
</reference>
<dbReference type="InterPro" id="IPR007712">
    <property type="entry name" value="RelE/ParE_toxin"/>
</dbReference>
<dbReference type="Proteomes" id="UP000237771">
    <property type="component" value="Unassembled WGS sequence"/>
</dbReference>
<evidence type="ECO:0000256" key="1">
    <source>
        <dbReference type="ARBA" id="ARBA00022649"/>
    </source>
</evidence>
<proteinExistence type="predicted"/>
<sequence length="101" mass="11964">MKVFLSEIAQNKLLKLNDFLLENWSLKVRNDFIKKLSSKIQQISNQPESCPQSNKFKGLFKCVVTKQTILYYRVNVDKKEIEIISIFDSRQNPDQLEKELR</sequence>
<evidence type="ECO:0000313" key="3">
    <source>
        <dbReference type="EMBL" id="SHG62894.1"/>
    </source>
</evidence>
<reference evidence="2 5" key="3">
    <citation type="submission" date="2018-03" db="EMBL/GenBank/DDBJ databases">
        <title>Genomic Encyclopedia of Archaeal and Bacterial Type Strains, Phase II (KMG-II): from individual species to whole genera.</title>
        <authorList>
            <person name="Goeker M."/>
        </authorList>
    </citation>
    <scope>NUCLEOTIDE SEQUENCE [LARGE SCALE GENOMIC DNA]</scope>
    <source>
        <strain evidence="2 5">DSM 17797</strain>
    </source>
</reference>
<name>A0A1M5LCQ7_9FLAO</name>
<protein>
    <submittedName>
        <fullName evidence="3">Plasmid stabilization system protein ParE</fullName>
    </submittedName>
</protein>
<dbReference type="InterPro" id="IPR035093">
    <property type="entry name" value="RelE/ParE_toxin_dom_sf"/>
</dbReference>
<dbReference type="STRING" id="280093.SAMN05443373_10347"/>
<dbReference type="Gene3D" id="3.30.2310.20">
    <property type="entry name" value="RelE-like"/>
    <property type="match status" value="1"/>
</dbReference>
<gene>
    <name evidence="2" type="ORF">BC624_10447</name>
    <name evidence="3" type="ORF">SAMN05443373_10347</name>
</gene>
<organism evidence="3 4">
    <name type="scientific">Flavobacterium granuli</name>
    <dbReference type="NCBI Taxonomy" id="280093"/>
    <lineage>
        <taxon>Bacteria</taxon>
        <taxon>Pseudomonadati</taxon>
        <taxon>Bacteroidota</taxon>
        <taxon>Flavobacteriia</taxon>
        <taxon>Flavobacteriales</taxon>
        <taxon>Flavobacteriaceae</taxon>
        <taxon>Flavobacterium</taxon>
    </lineage>
</organism>
<dbReference type="RefSeq" id="WP_072941224.1">
    <property type="nucleotide sequence ID" value="NZ_FQWO01000003.1"/>
</dbReference>
<keyword evidence="5" id="KW-1185">Reference proteome</keyword>
<dbReference type="EMBL" id="PVUB01000004">
    <property type="protein sequence ID" value="PRZ23938.1"/>
    <property type="molecule type" value="Genomic_DNA"/>
</dbReference>
<keyword evidence="1" id="KW-1277">Toxin-antitoxin system</keyword>
<dbReference type="OrthoDB" id="1098070at2"/>
<accession>A0A1M5LCQ7</accession>
<evidence type="ECO:0000313" key="5">
    <source>
        <dbReference type="Proteomes" id="UP000237771"/>
    </source>
</evidence>
<dbReference type="EMBL" id="FQWO01000003">
    <property type="protein sequence ID" value="SHG62894.1"/>
    <property type="molecule type" value="Genomic_DNA"/>
</dbReference>
<dbReference type="AlphaFoldDB" id="A0A1M5LCQ7"/>
<reference evidence="4" key="2">
    <citation type="submission" date="2016-11" db="EMBL/GenBank/DDBJ databases">
        <authorList>
            <person name="Varghese N."/>
            <person name="Submissions S."/>
        </authorList>
    </citation>
    <scope>NUCLEOTIDE SEQUENCE [LARGE SCALE GENOMIC DNA]</scope>
    <source>
        <strain evidence="4">DSM 19729</strain>
    </source>
</reference>
<evidence type="ECO:0000313" key="4">
    <source>
        <dbReference type="Proteomes" id="UP000184384"/>
    </source>
</evidence>
<dbReference type="Pfam" id="PF05016">
    <property type="entry name" value="ParE_toxin"/>
    <property type="match status" value="1"/>
</dbReference>
<evidence type="ECO:0000313" key="2">
    <source>
        <dbReference type="EMBL" id="PRZ23938.1"/>
    </source>
</evidence>
<dbReference type="Proteomes" id="UP000184384">
    <property type="component" value="Unassembled WGS sequence"/>
</dbReference>